<dbReference type="OrthoDB" id="9805314at2"/>
<feature type="transmembrane region" description="Helical" evidence="1">
    <location>
        <begin position="46"/>
        <end position="67"/>
    </location>
</feature>
<dbReference type="STRING" id="388280.SAMN04488057_115128"/>
<name>A0A1M7Q9Z6_9BACT</name>
<dbReference type="GO" id="GO:0016020">
    <property type="term" value="C:membrane"/>
    <property type="evidence" value="ECO:0007669"/>
    <property type="project" value="InterPro"/>
</dbReference>
<keyword evidence="1" id="KW-1133">Transmembrane helix</keyword>
<dbReference type="EMBL" id="FRCY01000015">
    <property type="protein sequence ID" value="SHN27502.1"/>
    <property type="molecule type" value="Genomic_DNA"/>
</dbReference>
<sequence>MEIFLLSETWIALFTLTFLEIILGVDNIIFISIISNKLPKNQQASARNIGLGIYFAVFFSLATELVNMRIRRNAEKRTIKLNSRIVEKKAE</sequence>
<keyword evidence="1" id="KW-0472">Membrane</keyword>
<evidence type="ECO:0000313" key="2">
    <source>
        <dbReference type="EMBL" id="SHN27502.1"/>
    </source>
</evidence>
<dbReference type="InterPro" id="IPR005496">
    <property type="entry name" value="Integral_membrane_TerC"/>
</dbReference>
<dbReference type="AlphaFoldDB" id="A0A1M7Q9Z6"/>
<proteinExistence type="predicted"/>
<evidence type="ECO:0000256" key="1">
    <source>
        <dbReference type="SAM" id="Phobius"/>
    </source>
</evidence>
<reference evidence="2 3" key="1">
    <citation type="submission" date="2016-11" db="EMBL/GenBank/DDBJ databases">
        <authorList>
            <person name="Jaros S."/>
            <person name="Januszkiewicz K."/>
            <person name="Wedrychowicz H."/>
        </authorList>
    </citation>
    <scope>NUCLEOTIDE SEQUENCE [LARGE SCALE GENOMIC DNA]</scope>
    <source>
        <strain evidence="2 3">CGMCC 1.6102</strain>
    </source>
</reference>
<keyword evidence="1" id="KW-0812">Transmembrane</keyword>
<organism evidence="2 3">
    <name type="scientific">Cyclobacterium lianum</name>
    <dbReference type="NCBI Taxonomy" id="388280"/>
    <lineage>
        <taxon>Bacteria</taxon>
        <taxon>Pseudomonadati</taxon>
        <taxon>Bacteroidota</taxon>
        <taxon>Cytophagia</taxon>
        <taxon>Cytophagales</taxon>
        <taxon>Cyclobacteriaceae</taxon>
        <taxon>Cyclobacterium</taxon>
    </lineage>
</organism>
<gene>
    <name evidence="2" type="ORF">SAMN04488057_115128</name>
</gene>
<dbReference type="Pfam" id="PF03741">
    <property type="entry name" value="TerC"/>
    <property type="match status" value="1"/>
</dbReference>
<accession>A0A1M7Q9Z6</accession>
<dbReference type="Proteomes" id="UP000184513">
    <property type="component" value="Unassembled WGS sequence"/>
</dbReference>
<feature type="transmembrane region" description="Helical" evidence="1">
    <location>
        <begin position="12"/>
        <end position="34"/>
    </location>
</feature>
<keyword evidence="3" id="KW-1185">Reference proteome</keyword>
<protein>
    <submittedName>
        <fullName evidence="2">Integral membrane protein TerC family protein</fullName>
    </submittedName>
</protein>
<evidence type="ECO:0000313" key="3">
    <source>
        <dbReference type="Proteomes" id="UP000184513"/>
    </source>
</evidence>